<dbReference type="Proteomes" id="UP000016600">
    <property type="component" value="Unassembled WGS sequence"/>
</dbReference>
<evidence type="ECO:0000313" key="2">
    <source>
        <dbReference type="EMBL" id="ERK00003.1"/>
    </source>
</evidence>
<accession>U2L670</accession>
<name>U2L670_9BACT</name>
<comment type="caution">
    <text evidence="2">The sequence shown here is derived from an EMBL/GenBank/DDBJ whole genome shotgun (WGS) entry which is preliminary data.</text>
</comment>
<comment type="similarity">
    <text evidence="1">Belongs to the UPF0246 family.</text>
</comment>
<sequence length="248" mass="28852">MQILLACAKDMTTESEIAPRYRTLPRFQREAEANAVQLMDYSSEELQQMLRCNMQIATLNKLRYTEFLNPNQRLAAVLSYTGIAYKYLKPDEFSNTDAEFAQQHLWITSFLYGLLRPFDEIKTYRLEGNVVLPENDCSMFDYWKPLLTDVLIESVQADDGILINLASAEMKRLFDWRKVEKAIRVIHPEFVVRRGGRLKTVVVYAKMCRGAMARHLITNRCAQPDDLFDFNFEGFAYSPADECWVLDE</sequence>
<evidence type="ECO:0000313" key="3">
    <source>
        <dbReference type="Proteomes" id="UP000016600"/>
    </source>
</evidence>
<dbReference type="PANTHER" id="PTHR30283">
    <property type="entry name" value="PEROXIDE STRESS RESPONSE PROTEIN YAAA"/>
    <property type="match status" value="1"/>
</dbReference>
<dbReference type="RefSeq" id="WP_021584353.1">
    <property type="nucleotide sequence ID" value="NZ_AWET01000040.1"/>
</dbReference>
<dbReference type="Pfam" id="PF03883">
    <property type="entry name" value="H2O2_YaaD"/>
    <property type="match status" value="1"/>
</dbReference>
<dbReference type="HAMAP" id="MF_00652">
    <property type="entry name" value="UPF0246"/>
    <property type="match status" value="1"/>
</dbReference>
<dbReference type="PANTHER" id="PTHR30283:SF4">
    <property type="entry name" value="PEROXIDE STRESS RESISTANCE PROTEIN YAAA"/>
    <property type="match status" value="1"/>
</dbReference>
<organism evidence="2 3">
    <name type="scientific">Hoylesella pleuritidis F0068</name>
    <dbReference type="NCBI Taxonomy" id="1081904"/>
    <lineage>
        <taxon>Bacteria</taxon>
        <taxon>Pseudomonadati</taxon>
        <taxon>Bacteroidota</taxon>
        <taxon>Bacteroidia</taxon>
        <taxon>Bacteroidales</taxon>
        <taxon>Prevotellaceae</taxon>
        <taxon>Hoylesella</taxon>
    </lineage>
</organism>
<dbReference type="InterPro" id="IPR005583">
    <property type="entry name" value="YaaA"/>
</dbReference>
<dbReference type="AlphaFoldDB" id="U2L670"/>
<protein>
    <recommendedName>
        <fullName evidence="1">UPF0246 protein HMPREF1218_1538</fullName>
    </recommendedName>
</protein>
<dbReference type="EMBL" id="AWET01000040">
    <property type="protein sequence ID" value="ERK00003.1"/>
    <property type="molecule type" value="Genomic_DNA"/>
</dbReference>
<dbReference type="GO" id="GO:0005829">
    <property type="term" value="C:cytosol"/>
    <property type="evidence" value="ECO:0007669"/>
    <property type="project" value="TreeGrafter"/>
</dbReference>
<dbReference type="PATRIC" id="fig|1081904.3.peg.1759"/>
<dbReference type="GO" id="GO:0033194">
    <property type="term" value="P:response to hydroperoxide"/>
    <property type="evidence" value="ECO:0007669"/>
    <property type="project" value="TreeGrafter"/>
</dbReference>
<keyword evidence="3" id="KW-1185">Reference proteome</keyword>
<reference evidence="2 3" key="1">
    <citation type="submission" date="2013-08" db="EMBL/GenBank/DDBJ databases">
        <authorList>
            <person name="Durkin A.S."/>
            <person name="Haft D.R."/>
            <person name="McCorrison J."/>
            <person name="Torralba M."/>
            <person name="Gillis M."/>
            <person name="Haft D.H."/>
            <person name="Methe B."/>
            <person name="Sutton G."/>
            <person name="Nelson K.E."/>
        </authorList>
    </citation>
    <scope>NUCLEOTIDE SEQUENCE [LARGE SCALE GENOMIC DNA]</scope>
    <source>
        <strain evidence="2 3">F0068</strain>
    </source>
</reference>
<evidence type="ECO:0000256" key="1">
    <source>
        <dbReference type="HAMAP-Rule" id="MF_00652"/>
    </source>
</evidence>
<gene>
    <name evidence="2" type="ORF">HMPREF1218_1538</name>
</gene>
<proteinExistence type="inferred from homology"/>